<proteinExistence type="predicted"/>
<feature type="domain" description="Methyltransferase" evidence="3">
    <location>
        <begin position="63"/>
        <end position="162"/>
    </location>
</feature>
<dbReference type="PANTHER" id="PTHR43861:SF1">
    <property type="entry name" value="TRANS-ACONITATE 2-METHYLTRANSFERASE"/>
    <property type="match status" value="1"/>
</dbReference>
<dbReference type="KEGG" id="rul:UC8_12430"/>
<dbReference type="OrthoDB" id="278023at2"/>
<dbReference type="RefSeq" id="WP_068138604.1">
    <property type="nucleotide sequence ID" value="NZ_CP042914.1"/>
</dbReference>
<sequence>MNLHDPRGLENKSTNEEIRQRFDADVERFTQLETGQSATIDAPLAMELITRAAVASTPRIARVLDIGCGAGNNTLKLRQVYSQDFDCDLLDLSGPMLERAEQRVREAGAGKIQTWHGDFRTAELPAGGFDVILAAAVLHHLRDTSDWETAFAKIFQLLKPSGSVWISDLVSHETEGVQGMMWQRYGDYLCELGGAEYRDKVFAYIDKEDSPRPVTYQLELLRRVGFRHVELLHKNSCFAAFGAIK</sequence>
<evidence type="ECO:0000259" key="3">
    <source>
        <dbReference type="Pfam" id="PF13649"/>
    </source>
</evidence>
<dbReference type="EMBL" id="CP042914">
    <property type="protein sequence ID" value="QEG39280.1"/>
    <property type="molecule type" value="Genomic_DNA"/>
</dbReference>
<accession>A0A5B9QNP3</accession>
<dbReference type="GO" id="GO:0032259">
    <property type="term" value="P:methylation"/>
    <property type="evidence" value="ECO:0007669"/>
    <property type="project" value="UniProtKB-KW"/>
</dbReference>
<dbReference type="AlphaFoldDB" id="A0A5B9QNP3"/>
<dbReference type="CDD" id="cd02440">
    <property type="entry name" value="AdoMet_MTases"/>
    <property type="match status" value="1"/>
</dbReference>
<dbReference type="GO" id="GO:0102082">
    <property type="term" value="F:demethylrebeccamycin--D-glucose O-methyltransferase activity"/>
    <property type="evidence" value="ECO:0007669"/>
    <property type="project" value="UniProtKB-EC"/>
</dbReference>
<dbReference type="Gene3D" id="3.40.50.150">
    <property type="entry name" value="Vaccinia Virus protein VP39"/>
    <property type="match status" value="1"/>
</dbReference>
<dbReference type="EC" id="2.1.1.164" evidence="4"/>
<dbReference type="PANTHER" id="PTHR43861">
    <property type="entry name" value="TRANS-ACONITATE 2-METHYLTRANSFERASE-RELATED"/>
    <property type="match status" value="1"/>
</dbReference>
<keyword evidence="2 4" id="KW-0808">Transferase</keyword>
<dbReference type="Pfam" id="PF13649">
    <property type="entry name" value="Methyltransf_25"/>
    <property type="match status" value="1"/>
</dbReference>
<protein>
    <submittedName>
        <fullName evidence="4">Demethylrebeccamycin-D-glucose O-methyltransferase</fullName>
        <ecNumber evidence="4">2.1.1.164</ecNumber>
    </submittedName>
</protein>
<keyword evidence="5" id="KW-1185">Reference proteome</keyword>
<organism evidence="4 5">
    <name type="scientific">Roseimaritima ulvae</name>
    <dbReference type="NCBI Taxonomy" id="980254"/>
    <lineage>
        <taxon>Bacteria</taxon>
        <taxon>Pseudomonadati</taxon>
        <taxon>Planctomycetota</taxon>
        <taxon>Planctomycetia</taxon>
        <taxon>Pirellulales</taxon>
        <taxon>Pirellulaceae</taxon>
        <taxon>Roseimaritima</taxon>
    </lineage>
</organism>
<keyword evidence="1 4" id="KW-0489">Methyltransferase</keyword>
<dbReference type="InterPro" id="IPR029063">
    <property type="entry name" value="SAM-dependent_MTases_sf"/>
</dbReference>
<dbReference type="InterPro" id="IPR041698">
    <property type="entry name" value="Methyltransf_25"/>
</dbReference>
<dbReference type="SUPFAM" id="SSF53335">
    <property type="entry name" value="S-adenosyl-L-methionine-dependent methyltransferases"/>
    <property type="match status" value="1"/>
</dbReference>
<evidence type="ECO:0000256" key="2">
    <source>
        <dbReference type="ARBA" id="ARBA00022679"/>
    </source>
</evidence>
<evidence type="ECO:0000256" key="1">
    <source>
        <dbReference type="ARBA" id="ARBA00022603"/>
    </source>
</evidence>
<name>A0A5B9QNP3_9BACT</name>
<dbReference type="Proteomes" id="UP000325286">
    <property type="component" value="Chromosome"/>
</dbReference>
<evidence type="ECO:0000313" key="5">
    <source>
        <dbReference type="Proteomes" id="UP000325286"/>
    </source>
</evidence>
<evidence type="ECO:0000313" key="4">
    <source>
        <dbReference type="EMBL" id="QEG39280.1"/>
    </source>
</evidence>
<gene>
    <name evidence="4" type="primary">rebM_2</name>
    <name evidence="4" type="ORF">UC8_12430</name>
</gene>
<reference evidence="4 5" key="1">
    <citation type="submission" date="2019-08" db="EMBL/GenBank/DDBJ databases">
        <title>Deep-cultivation of Planctomycetes and their phenomic and genomic characterization uncovers novel biology.</title>
        <authorList>
            <person name="Wiegand S."/>
            <person name="Jogler M."/>
            <person name="Boedeker C."/>
            <person name="Pinto D."/>
            <person name="Vollmers J."/>
            <person name="Rivas-Marin E."/>
            <person name="Kohn T."/>
            <person name="Peeters S.H."/>
            <person name="Heuer A."/>
            <person name="Rast P."/>
            <person name="Oberbeckmann S."/>
            <person name="Bunk B."/>
            <person name="Jeske O."/>
            <person name="Meyerdierks A."/>
            <person name="Storesund J.E."/>
            <person name="Kallscheuer N."/>
            <person name="Luecker S."/>
            <person name="Lage O.M."/>
            <person name="Pohl T."/>
            <person name="Merkel B.J."/>
            <person name="Hornburger P."/>
            <person name="Mueller R.-W."/>
            <person name="Bruemmer F."/>
            <person name="Labrenz M."/>
            <person name="Spormann A.M."/>
            <person name="Op den Camp H."/>
            <person name="Overmann J."/>
            <person name="Amann R."/>
            <person name="Jetten M.S.M."/>
            <person name="Mascher T."/>
            <person name="Medema M.H."/>
            <person name="Devos D.P."/>
            <person name="Kaster A.-K."/>
            <person name="Ovreas L."/>
            <person name="Rohde M."/>
            <person name="Galperin M.Y."/>
            <person name="Jogler C."/>
        </authorList>
    </citation>
    <scope>NUCLEOTIDE SEQUENCE [LARGE SCALE GENOMIC DNA]</scope>
    <source>
        <strain evidence="4 5">UC8</strain>
    </source>
</reference>